<gene>
    <name evidence="2" type="primary">cheW</name>
    <name evidence="2" type="ORF">NHP164001_07250</name>
</gene>
<organism evidence="2 3">
    <name type="scientific">Helicobacter trogontum</name>
    <dbReference type="NCBI Taxonomy" id="50960"/>
    <lineage>
        <taxon>Bacteria</taxon>
        <taxon>Pseudomonadati</taxon>
        <taxon>Campylobacterota</taxon>
        <taxon>Epsilonproteobacteria</taxon>
        <taxon>Campylobacterales</taxon>
        <taxon>Helicobacteraceae</taxon>
        <taxon>Helicobacter</taxon>
    </lineage>
</organism>
<dbReference type="EMBL" id="BAAFHN010000012">
    <property type="protein sequence ID" value="GAB0172711.1"/>
    <property type="molecule type" value="Genomic_DNA"/>
</dbReference>
<evidence type="ECO:0000259" key="1">
    <source>
        <dbReference type="PROSITE" id="PS50851"/>
    </source>
</evidence>
<sequence>MMDNKALKEVFTKQQKQNMGEELRSDSEHVVQLIGFVVGTEEFAVPILNVKEIIKPIDFTRVPGTPNYVMGVFNLRGNVYPLINLRMKFGIPPTKQDKDTRYLVVNHNDEIAGFVIDKLTEAIRIDESQIDPIPDTFNEQENLLYGIAKQGDRLTTILRVDNLLKRNF</sequence>
<dbReference type="SMART" id="SM00260">
    <property type="entry name" value="CheW"/>
    <property type="match status" value="1"/>
</dbReference>
<dbReference type="InterPro" id="IPR002545">
    <property type="entry name" value="CheW-lke_dom"/>
</dbReference>
<feature type="domain" description="CheW-like" evidence="1">
    <location>
        <begin position="30"/>
        <end position="168"/>
    </location>
</feature>
<dbReference type="PROSITE" id="PS50851">
    <property type="entry name" value="CHEW"/>
    <property type="match status" value="1"/>
</dbReference>
<proteinExistence type="predicted"/>
<reference evidence="2 3" key="1">
    <citation type="submission" date="2024-06" db="EMBL/GenBank/DDBJ databases">
        <title>Draft genome sequence of Helicobacter trogontum NHP16-4001.</title>
        <authorList>
            <person name="Rimbara E."/>
            <person name="Suzuki M."/>
        </authorList>
    </citation>
    <scope>NUCLEOTIDE SEQUENCE [LARGE SCALE GENOMIC DNA]</scope>
    <source>
        <strain evidence="2 3">NHP16-4001</strain>
    </source>
</reference>
<evidence type="ECO:0000313" key="2">
    <source>
        <dbReference type="EMBL" id="GAB0172711.1"/>
    </source>
</evidence>
<name>A0ABQ0D2X9_9HELI</name>
<dbReference type="Gene3D" id="2.40.50.180">
    <property type="entry name" value="CheA-289, Domain 4"/>
    <property type="match status" value="1"/>
</dbReference>
<dbReference type="Gene3D" id="2.30.30.40">
    <property type="entry name" value="SH3 Domains"/>
    <property type="match status" value="1"/>
</dbReference>
<dbReference type="InterPro" id="IPR036061">
    <property type="entry name" value="CheW-like_dom_sf"/>
</dbReference>
<dbReference type="Proteomes" id="UP001562457">
    <property type="component" value="Unassembled WGS sequence"/>
</dbReference>
<dbReference type="Pfam" id="PF01584">
    <property type="entry name" value="CheW"/>
    <property type="match status" value="1"/>
</dbReference>
<evidence type="ECO:0000313" key="3">
    <source>
        <dbReference type="Proteomes" id="UP001562457"/>
    </source>
</evidence>
<keyword evidence="3" id="KW-1185">Reference proteome</keyword>
<dbReference type="CDD" id="cd00732">
    <property type="entry name" value="CheW"/>
    <property type="match status" value="1"/>
</dbReference>
<protein>
    <submittedName>
        <fullName evidence="2">Purine-binding chemotaxis protein CheW</fullName>
    </submittedName>
</protein>
<dbReference type="SUPFAM" id="SSF50341">
    <property type="entry name" value="CheW-like"/>
    <property type="match status" value="1"/>
</dbReference>
<dbReference type="PANTHER" id="PTHR22617">
    <property type="entry name" value="CHEMOTAXIS SENSOR HISTIDINE KINASE-RELATED"/>
    <property type="match status" value="1"/>
</dbReference>
<accession>A0ABQ0D2X9</accession>
<dbReference type="InterPro" id="IPR039315">
    <property type="entry name" value="CheW"/>
</dbReference>
<dbReference type="PANTHER" id="PTHR22617:SF23">
    <property type="entry name" value="CHEMOTAXIS PROTEIN CHEW"/>
    <property type="match status" value="1"/>
</dbReference>
<comment type="caution">
    <text evidence="2">The sequence shown here is derived from an EMBL/GenBank/DDBJ whole genome shotgun (WGS) entry which is preliminary data.</text>
</comment>